<evidence type="ECO:0000256" key="3">
    <source>
        <dbReference type="ARBA" id="ARBA00023004"/>
    </source>
</evidence>
<dbReference type="InterPro" id="IPR036909">
    <property type="entry name" value="Cyt_c-like_dom_sf"/>
</dbReference>
<comment type="caution">
    <text evidence="7">The sequence shown here is derived from an EMBL/GenBank/DDBJ whole genome shotgun (WGS) entry which is preliminary data.</text>
</comment>
<gene>
    <name evidence="7" type="ORF">E3A20_01540</name>
</gene>
<dbReference type="Proteomes" id="UP000321083">
    <property type="component" value="Unassembled WGS sequence"/>
</dbReference>
<dbReference type="EMBL" id="SRHE01000013">
    <property type="protein sequence ID" value="TWW12420.1"/>
    <property type="molecule type" value="Genomic_DNA"/>
</dbReference>
<dbReference type="GO" id="GO:0020037">
    <property type="term" value="F:heme binding"/>
    <property type="evidence" value="ECO:0007669"/>
    <property type="project" value="InterPro"/>
</dbReference>
<evidence type="ECO:0000313" key="8">
    <source>
        <dbReference type="Proteomes" id="UP000321083"/>
    </source>
</evidence>
<evidence type="ECO:0000256" key="4">
    <source>
        <dbReference type="PROSITE-ProRule" id="PRU00433"/>
    </source>
</evidence>
<feature type="chain" id="PRO_5022924532" description="Cytochrome c domain-containing protein" evidence="5">
    <location>
        <begin position="24"/>
        <end position="1040"/>
    </location>
</feature>
<dbReference type="PANTHER" id="PTHR35889:SF3">
    <property type="entry name" value="F-BOX DOMAIN-CONTAINING PROTEIN"/>
    <property type="match status" value="1"/>
</dbReference>
<dbReference type="Pfam" id="PF07583">
    <property type="entry name" value="PSCyt2"/>
    <property type="match status" value="1"/>
</dbReference>
<keyword evidence="2 4" id="KW-0479">Metal-binding</keyword>
<organism evidence="7 8">
    <name type="scientific">Planctomyces bekefii</name>
    <dbReference type="NCBI Taxonomy" id="1653850"/>
    <lineage>
        <taxon>Bacteria</taxon>
        <taxon>Pseudomonadati</taxon>
        <taxon>Planctomycetota</taxon>
        <taxon>Planctomycetia</taxon>
        <taxon>Planctomycetales</taxon>
        <taxon>Planctomycetaceae</taxon>
        <taxon>Planctomyces</taxon>
    </lineage>
</organism>
<dbReference type="Pfam" id="PF07587">
    <property type="entry name" value="PSD1"/>
    <property type="match status" value="1"/>
</dbReference>
<reference evidence="7 8" key="2">
    <citation type="submission" date="2019-08" db="EMBL/GenBank/DDBJ databases">
        <authorList>
            <person name="Henke P."/>
        </authorList>
    </citation>
    <scope>NUCLEOTIDE SEQUENCE [LARGE SCALE GENOMIC DNA]</scope>
    <source>
        <strain evidence="7">Phe10_nw2017</strain>
    </source>
</reference>
<dbReference type="InterPro" id="IPR022655">
    <property type="entry name" value="DUF1553"/>
</dbReference>
<dbReference type="SUPFAM" id="SSF46626">
    <property type="entry name" value="Cytochrome c"/>
    <property type="match status" value="1"/>
</dbReference>
<dbReference type="InterPro" id="IPR009056">
    <property type="entry name" value="Cyt_c-like_dom"/>
</dbReference>
<dbReference type="PANTHER" id="PTHR35889">
    <property type="entry name" value="CYCLOINULO-OLIGOSACCHARIDE FRUCTANOTRANSFERASE-RELATED"/>
    <property type="match status" value="1"/>
</dbReference>
<dbReference type="InterPro" id="IPR011444">
    <property type="entry name" value="DUF1549"/>
</dbReference>
<keyword evidence="8" id="KW-1185">Reference proteome</keyword>
<keyword evidence="1 4" id="KW-0349">Heme</keyword>
<name>A0A5C6MDW2_9PLAN</name>
<accession>A0A5C6MDW2</accession>
<protein>
    <recommendedName>
        <fullName evidence="6">Cytochrome c domain-containing protein</fullName>
    </recommendedName>
</protein>
<evidence type="ECO:0000256" key="1">
    <source>
        <dbReference type="ARBA" id="ARBA00022617"/>
    </source>
</evidence>
<keyword evidence="3 4" id="KW-0408">Iron</keyword>
<dbReference type="GO" id="GO:0009055">
    <property type="term" value="F:electron transfer activity"/>
    <property type="evidence" value="ECO:0007669"/>
    <property type="project" value="InterPro"/>
</dbReference>
<evidence type="ECO:0000256" key="2">
    <source>
        <dbReference type="ARBA" id="ARBA00022723"/>
    </source>
</evidence>
<dbReference type="Pfam" id="PF07635">
    <property type="entry name" value="PSCyt1"/>
    <property type="match status" value="1"/>
</dbReference>
<dbReference type="GO" id="GO:0046872">
    <property type="term" value="F:metal ion binding"/>
    <property type="evidence" value="ECO:0007669"/>
    <property type="project" value="UniProtKB-KW"/>
</dbReference>
<feature type="signal peptide" evidence="5">
    <location>
        <begin position="1"/>
        <end position="23"/>
    </location>
</feature>
<reference evidence="7 8" key="1">
    <citation type="submission" date="2019-08" db="EMBL/GenBank/DDBJ databases">
        <title>100 year-old enigma solved: identification of Planctomyces bekefii, the type genus and species of the phylum Planctomycetes.</title>
        <authorList>
            <person name="Svetlana D.N."/>
            <person name="Overmann J."/>
        </authorList>
    </citation>
    <scope>NUCLEOTIDE SEQUENCE [LARGE SCALE GENOMIC DNA]</scope>
    <source>
        <strain evidence="7">Phe10_nw2017</strain>
    </source>
</reference>
<proteinExistence type="predicted"/>
<evidence type="ECO:0000259" key="6">
    <source>
        <dbReference type="PROSITE" id="PS51007"/>
    </source>
</evidence>
<sequence length="1040" mass="115695">MRPAMFQLRLVAAFSLLITSLNAQPPTAGKIPPDHPERAKKGLELFRTAVRPILTAKCLECHGGQSVKSDFDLATRDSLMNSGFVAESAAESQLVQLITHTAEPHMPWKLPKLSEQEISSISKWIDLGAPYDAPLGNRTEKPAAEMTVSDKDRSFWSFRPLQSPTVPAVTSASWCRNPIDHFVLAAQESAGLRPNGPAEKRILIRRAYAILLGLPPTPEEVSDFVNSSDPQAWPNLIDRLLESPQYGERWARHWMDVARFAESHGYEQDYDRPQAYFYRDFLIRAFNADMPYNQFVRWQLAGDELAPQTPDAMMATGFLGAGAFPTQLTETEFESARYDELDDMVMTTGVTFLGLSVGCARCHDHKFDPIPARDYYSLAAAFTTTIRSETQLDLAPDENRRRQQAYDMQLQAARQAAADYRNTVLPERLLDWLRDNSEEQAAAPWETLHLKHVTSSAGTVFQPQPDGSILSTGDPPEREVITLTGETQRGAVTAVRLEALTHQSLPQGGPGRAPNGNFALGNIAVTCSPVDAAADATPLQVRLTAARATHQQDAGELSAAASIDDREVSGWAVDAGGIGRDQAAVFDFEQPVSIAGPVRWTVTLTLNHPNPRHTLGRFRLSVTDRPMPQAETGSSGLSGTVLAALKFLRSNPDRSTEHWKTAIEWFAGIDPQMLQQLQAVAALEKQGPGLQLATVMVTSEGLPHLRHHADDRGFPHFYPETWLLKRGDVHQKQQVMQPGYLQVLMPASTDSRDWLVQPPAGWTRTSYRRASLANWITDPDRGAGRLAARVIVNRLWQHHFGRGLVATPNDFGISGERPSHPDLLEWLAADLVHNGWTLKRLHRLIMTSSTWMQSGAADEQRSQLDRENVLLWRRSPMRLEAEAIRDSMLSVAGLLNLQQFGPGTLDQNMQRRSIYFFIKRSQLIPMMMLFDWPEHLVSIGQRPVTTVAPQALMFMNSPQARKWATGFANRLPAENTAAAVNAAWQLAFSRLPSAEEQQAALQFLKTQEMQQAGKGGNPRLQALTDLCQTIFSMNEFVYSE</sequence>
<evidence type="ECO:0000313" key="7">
    <source>
        <dbReference type="EMBL" id="TWW12420.1"/>
    </source>
</evidence>
<evidence type="ECO:0000256" key="5">
    <source>
        <dbReference type="SAM" id="SignalP"/>
    </source>
</evidence>
<dbReference type="InterPro" id="IPR011429">
    <property type="entry name" value="Cyt_c_Planctomycete-type"/>
</dbReference>
<feature type="domain" description="Cytochrome c" evidence="6">
    <location>
        <begin position="37"/>
        <end position="129"/>
    </location>
</feature>
<dbReference type="PROSITE" id="PS51007">
    <property type="entry name" value="CYTC"/>
    <property type="match status" value="1"/>
</dbReference>
<keyword evidence="5" id="KW-0732">Signal</keyword>
<dbReference type="AlphaFoldDB" id="A0A5C6MDW2"/>